<proteinExistence type="predicted"/>
<organism evidence="2 3">
    <name type="scientific">Hymenobacter psychrotolerans DSM 18569</name>
    <dbReference type="NCBI Taxonomy" id="1121959"/>
    <lineage>
        <taxon>Bacteria</taxon>
        <taxon>Pseudomonadati</taxon>
        <taxon>Bacteroidota</taxon>
        <taxon>Cytophagia</taxon>
        <taxon>Cytophagales</taxon>
        <taxon>Hymenobacteraceae</taxon>
        <taxon>Hymenobacter</taxon>
    </lineage>
</organism>
<dbReference type="GO" id="GO:0003676">
    <property type="term" value="F:nucleic acid binding"/>
    <property type="evidence" value="ECO:0007669"/>
    <property type="project" value="InterPro"/>
</dbReference>
<dbReference type="InterPro" id="IPR012337">
    <property type="entry name" value="RNaseH-like_sf"/>
</dbReference>
<dbReference type="EMBL" id="FRAS01000027">
    <property type="protein sequence ID" value="SHL96212.1"/>
    <property type="molecule type" value="Genomic_DNA"/>
</dbReference>
<protein>
    <submittedName>
        <fullName evidence="2">Putative transposase</fullName>
    </submittedName>
</protein>
<dbReference type="PANTHER" id="PTHR46889">
    <property type="entry name" value="TRANSPOSASE INSF FOR INSERTION SEQUENCE IS3B-RELATED"/>
    <property type="match status" value="1"/>
</dbReference>
<reference evidence="3" key="1">
    <citation type="submission" date="2016-11" db="EMBL/GenBank/DDBJ databases">
        <authorList>
            <person name="Varghese N."/>
            <person name="Submissions S."/>
        </authorList>
    </citation>
    <scope>NUCLEOTIDE SEQUENCE [LARGE SCALE GENOMIC DNA]</scope>
    <source>
        <strain evidence="3">DSM 18569</strain>
    </source>
</reference>
<dbReference type="NCBIfam" id="NF033516">
    <property type="entry name" value="transpos_IS3"/>
    <property type="match status" value="1"/>
</dbReference>
<dbReference type="Pfam" id="PF00665">
    <property type="entry name" value="rve"/>
    <property type="match status" value="1"/>
</dbReference>
<dbReference type="InterPro" id="IPR001584">
    <property type="entry name" value="Integrase_cat-core"/>
</dbReference>
<dbReference type="PANTHER" id="PTHR46889:SF4">
    <property type="entry name" value="TRANSPOSASE INSO FOR INSERTION SEQUENCE ELEMENT IS911B-RELATED"/>
    <property type="match status" value="1"/>
</dbReference>
<dbReference type="PROSITE" id="PS50994">
    <property type="entry name" value="INTEGRASE"/>
    <property type="match status" value="1"/>
</dbReference>
<keyword evidence="3" id="KW-1185">Reference proteome</keyword>
<dbReference type="AlphaFoldDB" id="A0A1M7EWP0"/>
<evidence type="ECO:0000259" key="1">
    <source>
        <dbReference type="PROSITE" id="PS50994"/>
    </source>
</evidence>
<dbReference type="InterPro" id="IPR048020">
    <property type="entry name" value="Transpos_IS3"/>
</dbReference>
<name>A0A1M7EWP0_9BACT</name>
<dbReference type="Pfam" id="PF13333">
    <property type="entry name" value="rve_2"/>
    <property type="match status" value="1"/>
</dbReference>
<accession>A0A1M7EWP0</accession>
<gene>
    <name evidence="2" type="ORF">SAMN02746009_03703</name>
</gene>
<evidence type="ECO:0000313" key="3">
    <source>
        <dbReference type="Proteomes" id="UP000183947"/>
    </source>
</evidence>
<dbReference type="STRING" id="1121959.SAMN02746009_03703"/>
<dbReference type="SUPFAM" id="SSF53098">
    <property type="entry name" value="Ribonuclease H-like"/>
    <property type="match status" value="1"/>
</dbReference>
<dbReference type="Pfam" id="PF13276">
    <property type="entry name" value="HTH_21"/>
    <property type="match status" value="1"/>
</dbReference>
<dbReference type="Proteomes" id="UP000183947">
    <property type="component" value="Unassembled WGS sequence"/>
</dbReference>
<evidence type="ECO:0000313" key="2">
    <source>
        <dbReference type="EMBL" id="SHL96212.1"/>
    </source>
</evidence>
<feature type="domain" description="Integrase catalytic" evidence="1">
    <location>
        <begin position="117"/>
        <end position="277"/>
    </location>
</feature>
<dbReference type="InterPro" id="IPR025948">
    <property type="entry name" value="HTH-like_dom"/>
</dbReference>
<sequence length="290" mass="33060">MSVAEQRALVQASAEGSVVARCQAVGLARSSYYYRPQGETALNLQLMRLLDEEYTRHCFKGVLGMRDYLRLHGYPVNEKRVRRLLRLMGLQAVYPKPRLSTPGEGVTRYPYLLRERVITAPNEVWSTDITYIPMARGFLYLVAVLDWHSRYVLSWELSNTLDVGFCLTALADALRQQPAPYIFNSDQGSQFTSTAFEHALLAAGCQISRDGRGRATDNAFVERLWRSVKWECVYLNPADDGQHLYQQLQAYFTYYNHHRPHQALKGLTPATIYAQTPTFNPNVICLTTPV</sequence>
<dbReference type="InterPro" id="IPR050900">
    <property type="entry name" value="Transposase_IS3/IS150/IS904"/>
</dbReference>
<dbReference type="Gene3D" id="3.30.420.10">
    <property type="entry name" value="Ribonuclease H-like superfamily/Ribonuclease H"/>
    <property type="match status" value="1"/>
</dbReference>
<dbReference type="GO" id="GO:0015074">
    <property type="term" value="P:DNA integration"/>
    <property type="evidence" value="ECO:0007669"/>
    <property type="project" value="InterPro"/>
</dbReference>
<dbReference type="InterPro" id="IPR036397">
    <property type="entry name" value="RNaseH_sf"/>
</dbReference>